<evidence type="ECO:0000256" key="3">
    <source>
        <dbReference type="ARBA" id="ARBA00022989"/>
    </source>
</evidence>
<keyword evidence="2 6" id="KW-0812">Transmembrane</keyword>
<dbReference type="Proteomes" id="UP000481153">
    <property type="component" value="Unassembled WGS sequence"/>
</dbReference>
<evidence type="ECO:0000256" key="6">
    <source>
        <dbReference type="SAM" id="Phobius"/>
    </source>
</evidence>
<protein>
    <recommendedName>
        <fullName evidence="9">Tetraspanin</fullName>
    </recommendedName>
</protein>
<comment type="subcellular location">
    <subcellularLocation>
        <location evidence="1">Membrane</location>
        <topology evidence="1">Multi-pass membrane protein</topology>
    </subcellularLocation>
</comment>
<organism evidence="7 8">
    <name type="scientific">Aphanomyces euteiches</name>
    <dbReference type="NCBI Taxonomy" id="100861"/>
    <lineage>
        <taxon>Eukaryota</taxon>
        <taxon>Sar</taxon>
        <taxon>Stramenopiles</taxon>
        <taxon>Oomycota</taxon>
        <taxon>Saprolegniomycetes</taxon>
        <taxon>Saprolegniales</taxon>
        <taxon>Verrucalvaceae</taxon>
        <taxon>Aphanomyces</taxon>
    </lineage>
</organism>
<name>A0A6G0WZP2_9STRA</name>
<feature type="transmembrane region" description="Helical" evidence="6">
    <location>
        <begin position="303"/>
        <end position="323"/>
    </location>
</feature>
<evidence type="ECO:0000256" key="2">
    <source>
        <dbReference type="ARBA" id="ARBA00022692"/>
    </source>
</evidence>
<reference evidence="7 8" key="1">
    <citation type="submission" date="2019-07" db="EMBL/GenBank/DDBJ databases">
        <title>Genomics analysis of Aphanomyces spp. identifies a new class of oomycete effector associated with host adaptation.</title>
        <authorList>
            <person name="Gaulin E."/>
        </authorList>
    </citation>
    <scope>NUCLEOTIDE SEQUENCE [LARGE SCALE GENOMIC DNA]</scope>
    <source>
        <strain evidence="7 8">ATCC 201684</strain>
    </source>
</reference>
<evidence type="ECO:0000313" key="7">
    <source>
        <dbReference type="EMBL" id="KAF0732984.1"/>
    </source>
</evidence>
<dbReference type="Pfam" id="PF00335">
    <property type="entry name" value="Tetraspanin"/>
    <property type="match status" value="1"/>
</dbReference>
<gene>
    <name evidence="7" type="ORF">Ae201684_010088</name>
</gene>
<feature type="transmembrane region" description="Helical" evidence="6">
    <location>
        <begin position="49"/>
        <end position="74"/>
    </location>
</feature>
<feature type="transmembrane region" description="Helical" evidence="6">
    <location>
        <begin position="94"/>
        <end position="122"/>
    </location>
</feature>
<sequence>MEIGTARSTPVAPSRLEDARATSPSSRQPILSYSRVSEFDFKPYEKPTVLFGLAKVTVMLVNVAFVIIAGMLIYFTSWIRSMQVVEMFNTEYAWISNVTLVVLLVFGALVVVTSLVGCLGAWARNRHMLLGYVIIQCFVLVFFVGFSVGGFLSLHLVRSWEGNAEPNAVELSIPTQFNPLFCQSQVAYYCSVLGSELASKLGHVFDQLYGWNNACNSSLVRITEAELSAKMNATCALCQEYPVAKYNDFIISVASACPLTPSAANWCKEYFTHSSDSSREWKDTPYGVCRGKFLQLWHRVSKWIAWSAMVVAIFSLAITVLAVRLRHLVSLSQVTIPDDLHDYRPMTTPVAPRE</sequence>
<dbReference type="AlphaFoldDB" id="A0A6G0WZP2"/>
<evidence type="ECO:0000313" key="8">
    <source>
        <dbReference type="Proteomes" id="UP000481153"/>
    </source>
</evidence>
<comment type="caution">
    <text evidence="7">The sequence shown here is derived from an EMBL/GenBank/DDBJ whole genome shotgun (WGS) entry which is preliminary data.</text>
</comment>
<keyword evidence="8" id="KW-1185">Reference proteome</keyword>
<evidence type="ECO:0000256" key="4">
    <source>
        <dbReference type="ARBA" id="ARBA00023136"/>
    </source>
</evidence>
<keyword evidence="3 6" id="KW-1133">Transmembrane helix</keyword>
<feature type="transmembrane region" description="Helical" evidence="6">
    <location>
        <begin position="129"/>
        <end position="152"/>
    </location>
</feature>
<dbReference type="InterPro" id="IPR018499">
    <property type="entry name" value="Tetraspanin/Peripherin"/>
</dbReference>
<evidence type="ECO:0000256" key="5">
    <source>
        <dbReference type="SAM" id="MobiDB-lite"/>
    </source>
</evidence>
<evidence type="ECO:0008006" key="9">
    <source>
        <dbReference type="Google" id="ProtNLM"/>
    </source>
</evidence>
<feature type="region of interest" description="Disordered" evidence="5">
    <location>
        <begin position="1"/>
        <end position="26"/>
    </location>
</feature>
<keyword evidence="4 6" id="KW-0472">Membrane</keyword>
<dbReference type="EMBL" id="VJMJ01000127">
    <property type="protein sequence ID" value="KAF0732984.1"/>
    <property type="molecule type" value="Genomic_DNA"/>
</dbReference>
<accession>A0A6G0WZP2</accession>
<dbReference type="GO" id="GO:0016020">
    <property type="term" value="C:membrane"/>
    <property type="evidence" value="ECO:0007669"/>
    <property type="project" value="UniProtKB-SubCell"/>
</dbReference>
<evidence type="ECO:0000256" key="1">
    <source>
        <dbReference type="ARBA" id="ARBA00004141"/>
    </source>
</evidence>
<dbReference type="VEuPathDB" id="FungiDB:AeMF1_013462"/>
<proteinExistence type="predicted"/>